<dbReference type="Proteomes" id="UP000324758">
    <property type="component" value="Unassembled WGS sequence"/>
</dbReference>
<dbReference type="RefSeq" id="WP_148772232.1">
    <property type="nucleotide sequence ID" value="NZ_VSSS01000017.1"/>
</dbReference>
<feature type="region of interest" description="Disordered" evidence="1">
    <location>
        <begin position="46"/>
        <end position="66"/>
    </location>
</feature>
<accession>A0A5D3KIE4</accession>
<dbReference type="OrthoDB" id="8128823at2"/>
<reference evidence="2 3" key="1">
    <citation type="submission" date="2019-08" db="EMBL/GenBank/DDBJ databases">
        <title>Bradyrhizobium hipponensis sp. nov., a rhizobium isolated from a Lupinus angustifolius root nodule in Tunisia.</title>
        <authorList>
            <person name="Off K."/>
            <person name="Rejili M."/>
            <person name="Mars M."/>
            <person name="Brachmann A."/>
            <person name="Marin M."/>
        </authorList>
    </citation>
    <scope>NUCLEOTIDE SEQUENCE [LARGE SCALE GENOMIC DNA]</scope>
    <source>
        <strain evidence="2 3">CTAW71</strain>
    </source>
</reference>
<protein>
    <submittedName>
        <fullName evidence="2">Uncharacterized protein</fullName>
    </submittedName>
</protein>
<dbReference type="AlphaFoldDB" id="A0A5D3KIE4"/>
<gene>
    <name evidence="2" type="ORF">FXB40_11025</name>
</gene>
<comment type="caution">
    <text evidence="2">The sequence shown here is derived from an EMBL/GenBank/DDBJ whole genome shotgun (WGS) entry which is preliminary data.</text>
</comment>
<name>A0A5D3KIE4_9BRAD</name>
<keyword evidence="3" id="KW-1185">Reference proteome</keyword>
<evidence type="ECO:0000256" key="1">
    <source>
        <dbReference type="SAM" id="MobiDB-lite"/>
    </source>
</evidence>
<dbReference type="EMBL" id="VSSS01000017">
    <property type="protein sequence ID" value="TYL96832.1"/>
    <property type="molecule type" value="Genomic_DNA"/>
</dbReference>
<evidence type="ECO:0000313" key="2">
    <source>
        <dbReference type="EMBL" id="TYL96832.1"/>
    </source>
</evidence>
<organism evidence="2 3">
    <name type="scientific">Bradyrhizobium rifense</name>
    <dbReference type="NCBI Taxonomy" id="515499"/>
    <lineage>
        <taxon>Bacteria</taxon>
        <taxon>Pseudomonadati</taxon>
        <taxon>Pseudomonadota</taxon>
        <taxon>Alphaproteobacteria</taxon>
        <taxon>Hyphomicrobiales</taxon>
        <taxon>Nitrobacteraceae</taxon>
        <taxon>Bradyrhizobium</taxon>
    </lineage>
</organism>
<sequence>MKQRRRFTQTVSLEERLTQEADRLREEAKKLPHGPEREILLRKARQAETGSHMSEWLTSPGLRPPE</sequence>
<proteinExistence type="predicted"/>
<evidence type="ECO:0000313" key="3">
    <source>
        <dbReference type="Proteomes" id="UP000324758"/>
    </source>
</evidence>